<evidence type="ECO:0000313" key="5">
    <source>
        <dbReference type="Proteomes" id="UP000078532"/>
    </source>
</evidence>
<gene>
    <name evidence="4" type="ORF">A6M21_01790</name>
</gene>
<evidence type="ECO:0000259" key="3">
    <source>
        <dbReference type="PROSITE" id="PS50991"/>
    </source>
</evidence>
<accession>A0A1B7LKF1</accession>
<dbReference type="STRING" id="1838280.A6M21_01790"/>
<dbReference type="GO" id="GO:0046912">
    <property type="term" value="F:acyltransferase activity, acyl groups converted into alkyl on transfer"/>
    <property type="evidence" value="ECO:0007669"/>
    <property type="project" value="InterPro"/>
</dbReference>
<dbReference type="PANTHER" id="PTHR42880:SF1">
    <property type="entry name" value="ISOPROPYLMALATE_HOMOCITRATE_CITRAMALATE SYNTHASE FAMILY PROTEIN"/>
    <property type="match status" value="1"/>
</dbReference>
<evidence type="ECO:0000256" key="2">
    <source>
        <dbReference type="RuleBase" id="RU003523"/>
    </source>
</evidence>
<dbReference type="InterPro" id="IPR000891">
    <property type="entry name" value="PYR_CT"/>
</dbReference>
<evidence type="ECO:0000256" key="1">
    <source>
        <dbReference type="ARBA" id="ARBA00022679"/>
    </source>
</evidence>
<reference evidence="4 5" key="1">
    <citation type="submission" date="2016-04" db="EMBL/GenBank/DDBJ databases">
        <authorList>
            <person name="Evans L.H."/>
            <person name="Alamgir A."/>
            <person name="Owens N."/>
            <person name="Weber N.D."/>
            <person name="Virtaneva K."/>
            <person name="Barbian K."/>
            <person name="Babar A."/>
            <person name="Rosenke K."/>
        </authorList>
    </citation>
    <scope>NUCLEOTIDE SEQUENCE [LARGE SCALE GENOMIC DNA]</scope>
    <source>
        <strain evidence="4 5">LMa1</strain>
    </source>
</reference>
<dbReference type="InterPro" id="IPR013477">
    <property type="entry name" value="NifV/FrbC"/>
</dbReference>
<dbReference type="PROSITE" id="PS50991">
    <property type="entry name" value="PYR_CT"/>
    <property type="match status" value="1"/>
</dbReference>
<organism evidence="4 5">
    <name type="scientific">Desulfotomaculum copahuensis</name>
    <dbReference type="NCBI Taxonomy" id="1838280"/>
    <lineage>
        <taxon>Bacteria</taxon>
        <taxon>Bacillati</taxon>
        <taxon>Bacillota</taxon>
        <taxon>Clostridia</taxon>
        <taxon>Eubacteriales</taxon>
        <taxon>Desulfotomaculaceae</taxon>
        <taxon>Desulfotomaculum</taxon>
    </lineage>
</organism>
<dbReference type="PANTHER" id="PTHR42880">
    <property type="entry name" value="HOMOCITRATE SYNTHASE"/>
    <property type="match status" value="1"/>
</dbReference>
<dbReference type="InterPro" id="IPR002034">
    <property type="entry name" value="AIPM/Hcit_synth_CS"/>
</dbReference>
<keyword evidence="1 2" id="KW-0808">Transferase</keyword>
<protein>
    <submittedName>
        <fullName evidence="4">Homocitrate synthase</fullName>
    </submittedName>
</protein>
<dbReference type="SUPFAM" id="SSF51569">
    <property type="entry name" value="Aldolase"/>
    <property type="match status" value="1"/>
</dbReference>
<evidence type="ECO:0000313" key="4">
    <source>
        <dbReference type="EMBL" id="OAT87054.1"/>
    </source>
</evidence>
<dbReference type="OrthoDB" id="9804858at2"/>
<name>A0A1B7LKF1_9FIRM</name>
<dbReference type="AlphaFoldDB" id="A0A1B7LKF1"/>
<proteinExistence type="inferred from homology"/>
<dbReference type="CDD" id="cd07939">
    <property type="entry name" value="DRE_TIM_NifV"/>
    <property type="match status" value="1"/>
</dbReference>
<dbReference type="EMBL" id="LYVF01000002">
    <property type="protein sequence ID" value="OAT87054.1"/>
    <property type="molecule type" value="Genomic_DNA"/>
</dbReference>
<dbReference type="Proteomes" id="UP000078532">
    <property type="component" value="Unassembled WGS sequence"/>
</dbReference>
<comment type="caution">
    <text evidence="4">The sequence shown here is derived from an EMBL/GenBank/DDBJ whole genome shotgun (WGS) entry which is preliminary data.</text>
</comment>
<dbReference type="PROSITE" id="PS00815">
    <property type="entry name" value="AIPM_HOMOCIT_SYNTH_1"/>
    <property type="match status" value="1"/>
</dbReference>
<dbReference type="Gene3D" id="3.20.20.70">
    <property type="entry name" value="Aldolase class I"/>
    <property type="match status" value="1"/>
</dbReference>
<keyword evidence="5" id="KW-1185">Reference proteome</keyword>
<feature type="domain" description="Pyruvate carboxyltransferase" evidence="3">
    <location>
        <begin position="4"/>
        <end position="256"/>
    </location>
</feature>
<comment type="similarity">
    <text evidence="2">Belongs to the alpha-IPM synthase/homocitrate synthase family.</text>
</comment>
<dbReference type="PROSITE" id="PS00816">
    <property type="entry name" value="AIPM_HOMOCIT_SYNTH_2"/>
    <property type="match status" value="1"/>
</dbReference>
<dbReference type="RefSeq" id="WP_066665774.1">
    <property type="nucleotide sequence ID" value="NZ_LYVF01000002.1"/>
</dbReference>
<dbReference type="Pfam" id="PF00682">
    <property type="entry name" value="HMGL-like"/>
    <property type="match status" value="1"/>
</dbReference>
<sequence length="295" mass="31557">MRHFSILDTTLRDGEQAPGVAFTGREKVAIARLLDRLGVDQIEAGTPAMGELEQQAVRAIAGLGLRCRVSTWNRLLVTDIQASLACGVRDIHISGPVSDLQIRSKLGKNRRWVLARLEGALRFAAAYGCRVAVGAEDASRADYNFLLEYARLARQMGVRRLRYADTVGVLDPLTTFERISRLKAALGDMEIEFHGHNDFGLALANTVAALKAGAACVDATVGGLGERAGNASLEELLRALQGLYGVRTGLQTALLPRLTRYVARAAGRPLPGSGKSGGGFFRRGGDSATAGNICR</sequence>
<dbReference type="InterPro" id="IPR013785">
    <property type="entry name" value="Aldolase_TIM"/>
</dbReference>
<dbReference type="GO" id="GO:0019752">
    <property type="term" value="P:carboxylic acid metabolic process"/>
    <property type="evidence" value="ECO:0007669"/>
    <property type="project" value="InterPro"/>
</dbReference>